<accession>A0A0F9CZ64</accession>
<keyword evidence="1" id="KW-0812">Transmembrane</keyword>
<reference evidence="2" key="1">
    <citation type="journal article" date="2015" name="Nature">
        <title>Complex archaea that bridge the gap between prokaryotes and eukaryotes.</title>
        <authorList>
            <person name="Spang A."/>
            <person name="Saw J.H."/>
            <person name="Jorgensen S.L."/>
            <person name="Zaremba-Niedzwiedzka K."/>
            <person name="Martijn J."/>
            <person name="Lind A.E."/>
            <person name="van Eijk R."/>
            <person name="Schleper C."/>
            <person name="Guy L."/>
            <person name="Ettema T.J."/>
        </authorList>
    </citation>
    <scope>NUCLEOTIDE SEQUENCE</scope>
</reference>
<protein>
    <submittedName>
        <fullName evidence="2">Uncharacterized protein</fullName>
    </submittedName>
</protein>
<comment type="caution">
    <text evidence="2">The sequence shown here is derived from an EMBL/GenBank/DDBJ whole genome shotgun (WGS) entry which is preliminary data.</text>
</comment>
<organism evidence="2">
    <name type="scientific">marine sediment metagenome</name>
    <dbReference type="NCBI Taxonomy" id="412755"/>
    <lineage>
        <taxon>unclassified sequences</taxon>
        <taxon>metagenomes</taxon>
        <taxon>ecological metagenomes</taxon>
    </lineage>
</organism>
<feature type="transmembrane region" description="Helical" evidence="1">
    <location>
        <begin position="12"/>
        <end position="32"/>
    </location>
</feature>
<name>A0A0F9CZ64_9ZZZZ</name>
<evidence type="ECO:0000256" key="1">
    <source>
        <dbReference type="SAM" id="Phobius"/>
    </source>
</evidence>
<gene>
    <name evidence="2" type="ORF">LCGC14_2551300</name>
</gene>
<dbReference type="EMBL" id="LAZR01041879">
    <property type="protein sequence ID" value="KKL10891.1"/>
    <property type="molecule type" value="Genomic_DNA"/>
</dbReference>
<proteinExistence type="predicted"/>
<keyword evidence="1" id="KW-0472">Membrane</keyword>
<sequence>MVLSASRPPRRCVAMPWPWLLGVILSMFLTWFGPLEYVHLSDFSQTFTLPDYHERVSRQIEQSGAYAICTFHLNHIKTLSLVDEPGRDDGNRRTIRAIYQDECEGIH</sequence>
<keyword evidence="1" id="KW-1133">Transmembrane helix</keyword>
<dbReference type="AlphaFoldDB" id="A0A0F9CZ64"/>
<evidence type="ECO:0000313" key="2">
    <source>
        <dbReference type="EMBL" id="KKL10891.1"/>
    </source>
</evidence>